<name>A0A672F378_SALFA</name>
<proteinExistence type="predicted"/>
<dbReference type="InterPro" id="IPR003599">
    <property type="entry name" value="Ig_sub"/>
</dbReference>
<dbReference type="Pfam" id="PF13895">
    <property type="entry name" value="Ig_2"/>
    <property type="match status" value="1"/>
</dbReference>
<evidence type="ECO:0000313" key="5">
    <source>
        <dbReference type="Proteomes" id="UP000472267"/>
    </source>
</evidence>
<keyword evidence="1" id="KW-0732">Signal</keyword>
<evidence type="ECO:0000256" key="2">
    <source>
        <dbReference type="ARBA" id="ARBA00023157"/>
    </source>
</evidence>
<dbReference type="Gene3D" id="2.60.40.10">
    <property type="entry name" value="Immunoglobulins"/>
    <property type="match status" value="5"/>
</dbReference>
<dbReference type="InterPro" id="IPR007110">
    <property type="entry name" value="Ig-like_dom"/>
</dbReference>
<keyword evidence="2" id="KW-1015">Disulfide bond</keyword>
<dbReference type="PROSITE" id="PS50835">
    <property type="entry name" value="IG_LIKE"/>
    <property type="match status" value="5"/>
</dbReference>
<dbReference type="SMART" id="SM00409">
    <property type="entry name" value="IG"/>
    <property type="match status" value="5"/>
</dbReference>
<dbReference type="InterPro" id="IPR050488">
    <property type="entry name" value="Ig_Fc_receptor"/>
</dbReference>
<feature type="domain" description="Ig-like" evidence="3">
    <location>
        <begin position="267"/>
        <end position="353"/>
    </location>
</feature>
<feature type="domain" description="Ig-like" evidence="3">
    <location>
        <begin position="198"/>
        <end position="246"/>
    </location>
</feature>
<evidence type="ECO:0000256" key="1">
    <source>
        <dbReference type="ARBA" id="ARBA00022729"/>
    </source>
</evidence>
<reference evidence="4" key="2">
    <citation type="submission" date="2025-08" db="UniProtKB">
        <authorList>
            <consortium name="Ensembl"/>
        </authorList>
    </citation>
    <scope>IDENTIFICATION</scope>
</reference>
<dbReference type="GO" id="GO:0009897">
    <property type="term" value="C:external side of plasma membrane"/>
    <property type="evidence" value="ECO:0007669"/>
    <property type="project" value="TreeGrafter"/>
</dbReference>
<dbReference type="AlphaFoldDB" id="A0A672F378"/>
<dbReference type="PANTHER" id="PTHR11481:SF64">
    <property type="entry name" value="FC RECEPTOR-LIKE PROTEIN 4"/>
    <property type="match status" value="1"/>
</dbReference>
<dbReference type="GO" id="GO:0004888">
    <property type="term" value="F:transmembrane signaling receptor activity"/>
    <property type="evidence" value="ECO:0007669"/>
    <property type="project" value="TreeGrafter"/>
</dbReference>
<organism evidence="4 5">
    <name type="scientific">Salarias fasciatus</name>
    <name type="common">Jewelled blenny</name>
    <name type="synonym">Blennius fasciatus</name>
    <dbReference type="NCBI Taxonomy" id="181472"/>
    <lineage>
        <taxon>Eukaryota</taxon>
        <taxon>Metazoa</taxon>
        <taxon>Chordata</taxon>
        <taxon>Craniata</taxon>
        <taxon>Vertebrata</taxon>
        <taxon>Euteleostomi</taxon>
        <taxon>Actinopterygii</taxon>
        <taxon>Neopterygii</taxon>
        <taxon>Teleostei</taxon>
        <taxon>Neoteleostei</taxon>
        <taxon>Acanthomorphata</taxon>
        <taxon>Ovalentaria</taxon>
        <taxon>Blenniimorphae</taxon>
        <taxon>Blenniiformes</taxon>
        <taxon>Blennioidei</taxon>
        <taxon>Blenniidae</taxon>
        <taxon>Salariinae</taxon>
        <taxon>Salarias</taxon>
    </lineage>
</organism>
<feature type="domain" description="Ig-like" evidence="3">
    <location>
        <begin position="106"/>
        <end position="189"/>
    </location>
</feature>
<accession>A0A672F378</accession>
<dbReference type="InterPro" id="IPR013783">
    <property type="entry name" value="Ig-like_fold"/>
</dbReference>
<dbReference type="InterPro" id="IPR036179">
    <property type="entry name" value="Ig-like_dom_sf"/>
</dbReference>
<reference evidence="4" key="3">
    <citation type="submission" date="2025-09" db="UniProtKB">
        <authorList>
            <consortium name="Ensembl"/>
        </authorList>
    </citation>
    <scope>IDENTIFICATION</scope>
</reference>
<sequence>MIIILIIMVVMVLITVIDMLVWSQIFQGEEITLTCEVQGGEKTDWWYDWRRNSESLQQKNEKILKVAASQSINEEYGCMATRRDDFDSSTRWSKAFTVSVLLTNKPVITRQPSWSQIFQGEEITLTCEVQGGEKTDWWYYWRRNSQYLQQKNEKFLKVTASQSLNEEYDCMATRRDDSYSSTTWSEAFTVLYTVDIRVTLTCSVNQPAGWKYFWYRDSKTSLLNTHDTDEYQSQSEVSQEGRYWCRGGRGGRGGRGDPLYYTEYSDPISVTKISEEDFLKPQLYQGETIALRCAIDGGNTGWEYEWETSSLLKPANVSQYRMEALSSQHQGEYRCKGNKLRGAQSTDWSNTVTLRVFSVHPSASLTVNPDRVQHFTSESLSLTCEGSSSQWRLIRFLTDDSLLSFLPPATINGSTYIKNEAPRKAVYWCESGTEFSNAVNISTHSDGVILVSPVYPVPVGESVTLLCVMKTRNIPSDVFFYKNNKLIENERRGEMKISAVSESDEGFYKCQYNGRESAQSWMAVQCKSSAHFYLFSNIHLFRRSRFINNEGNS</sequence>
<dbReference type="InParanoid" id="A0A672F378"/>
<feature type="domain" description="Ig-like" evidence="3">
    <location>
        <begin position="361"/>
        <end position="511"/>
    </location>
</feature>
<feature type="domain" description="Ig-like" evidence="3">
    <location>
        <begin position="27"/>
        <end position="99"/>
    </location>
</feature>
<dbReference type="SUPFAM" id="SSF48726">
    <property type="entry name" value="Immunoglobulin"/>
    <property type="match status" value="5"/>
</dbReference>
<keyword evidence="5" id="KW-1185">Reference proteome</keyword>
<evidence type="ECO:0000313" key="4">
    <source>
        <dbReference type="Ensembl" id="ENSSFAP00005000118.1"/>
    </source>
</evidence>
<evidence type="ECO:0000259" key="3">
    <source>
        <dbReference type="PROSITE" id="PS50835"/>
    </source>
</evidence>
<dbReference type="GO" id="GO:0006955">
    <property type="term" value="P:immune response"/>
    <property type="evidence" value="ECO:0007669"/>
    <property type="project" value="TreeGrafter"/>
</dbReference>
<dbReference type="InterPro" id="IPR003598">
    <property type="entry name" value="Ig_sub2"/>
</dbReference>
<reference evidence="4" key="1">
    <citation type="submission" date="2019-06" db="EMBL/GenBank/DDBJ databases">
        <authorList>
            <consortium name="Wellcome Sanger Institute Data Sharing"/>
        </authorList>
    </citation>
    <scope>NUCLEOTIDE SEQUENCE [LARGE SCALE GENOMIC DNA]</scope>
</reference>
<dbReference type="SMART" id="SM00408">
    <property type="entry name" value="IGc2"/>
    <property type="match status" value="1"/>
</dbReference>
<dbReference type="Proteomes" id="UP000472267">
    <property type="component" value="Chromosome 3"/>
</dbReference>
<dbReference type="GO" id="GO:0007166">
    <property type="term" value="P:cell surface receptor signaling pathway"/>
    <property type="evidence" value="ECO:0007669"/>
    <property type="project" value="TreeGrafter"/>
</dbReference>
<protein>
    <recommendedName>
        <fullName evidence="3">Ig-like domain-containing protein</fullName>
    </recommendedName>
</protein>
<dbReference type="Pfam" id="PF13927">
    <property type="entry name" value="Ig_3"/>
    <property type="match status" value="1"/>
</dbReference>
<dbReference type="Ensembl" id="ENSSFAT00005000125.1">
    <property type="protein sequence ID" value="ENSSFAP00005000118.1"/>
    <property type="gene ID" value="ENSSFAG00005000114.1"/>
</dbReference>
<dbReference type="PANTHER" id="PTHR11481">
    <property type="entry name" value="IMMUNOGLOBULIN FC RECEPTOR"/>
    <property type="match status" value="1"/>
</dbReference>
<dbReference type="OMA" id="YSCMARG"/>